<dbReference type="AlphaFoldDB" id="A0A3G8Y8U2"/>
<dbReference type="EMBL" id="CP034161">
    <property type="protein sequence ID" value="AZI40547.1"/>
    <property type="molecule type" value="Genomic_DNA"/>
</dbReference>
<dbReference type="PROSITE" id="PS52050">
    <property type="entry name" value="WYL"/>
    <property type="match status" value="1"/>
</dbReference>
<proteinExistence type="predicted"/>
<dbReference type="PANTHER" id="PTHR34580">
    <property type="match status" value="1"/>
</dbReference>
<dbReference type="Pfam" id="PF13280">
    <property type="entry name" value="WYL"/>
    <property type="match status" value="1"/>
</dbReference>
<dbReference type="Proteomes" id="UP000281810">
    <property type="component" value="Chromosome"/>
</dbReference>
<protein>
    <submittedName>
        <fullName evidence="2">WYL domain-containing protein</fullName>
    </submittedName>
</protein>
<gene>
    <name evidence="2" type="ORF">EIB74_11525</name>
</gene>
<organism evidence="2 3">
    <name type="scientific">Epilithonimonas vandammei</name>
    <dbReference type="NCBI Taxonomy" id="2487072"/>
    <lineage>
        <taxon>Bacteria</taxon>
        <taxon>Pseudomonadati</taxon>
        <taxon>Bacteroidota</taxon>
        <taxon>Flavobacteriia</taxon>
        <taxon>Flavobacteriales</taxon>
        <taxon>Weeksellaceae</taxon>
        <taxon>Chryseobacterium group</taxon>
        <taxon>Epilithonimonas</taxon>
    </lineage>
</organism>
<evidence type="ECO:0000313" key="2">
    <source>
        <dbReference type="EMBL" id="AZI40547.1"/>
    </source>
</evidence>
<dbReference type="RefSeq" id="WP_124803085.1">
    <property type="nucleotide sequence ID" value="NZ_CP034161.1"/>
</dbReference>
<dbReference type="InterPro" id="IPR051534">
    <property type="entry name" value="CBASS_pafABC_assoc_protein"/>
</dbReference>
<dbReference type="OrthoDB" id="43316at2"/>
<evidence type="ECO:0000259" key="1">
    <source>
        <dbReference type="Pfam" id="PF13280"/>
    </source>
</evidence>
<feature type="domain" description="WYL" evidence="1">
    <location>
        <begin position="119"/>
        <end position="187"/>
    </location>
</feature>
<dbReference type="PANTHER" id="PTHR34580:SF9">
    <property type="entry name" value="SLL5097 PROTEIN"/>
    <property type="match status" value="1"/>
</dbReference>
<reference evidence="3" key="1">
    <citation type="submission" date="2018-11" db="EMBL/GenBank/DDBJ databases">
        <title>Proposal to divide the Flavobacteriaceae and reorganize its genera based on Amino Acid Identity values calculated from whole genome sequences.</title>
        <authorList>
            <person name="Nicholson A.C."/>
            <person name="Gulvik C.A."/>
            <person name="Whitney A.M."/>
            <person name="Humrighouse B.W."/>
            <person name="Bell M."/>
            <person name="Holmes B."/>
            <person name="Steigerwalt A.B."/>
            <person name="Villarma A."/>
            <person name="Sheth M."/>
            <person name="Batra D."/>
            <person name="Pryor J."/>
            <person name="Bernardet J.-F."/>
            <person name="Hugo C."/>
            <person name="Kampfer P."/>
            <person name="Newman J.D."/>
            <person name="McQuiston J.R."/>
        </authorList>
    </citation>
    <scope>NUCLEOTIDE SEQUENCE [LARGE SCALE GENOMIC DNA]</scope>
    <source>
        <strain evidence="3">F5649</strain>
    </source>
</reference>
<name>A0A3G8Y8U2_9FLAO</name>
<dbReference type="InterPro" id="IPR026881">
    <property type="entry name" value="WYL_dom"/>
</dbReference>
<keyword evidence="3" id="KW-1185">Reference proteome</keyword>
<accession>A0A3G8Y8U2</accession>
<evidence type="ECO:0000313" key="3">
    <source>
        <dbReference type="Proteomes" id="UP000281810"/>
    </source>
</evidence>
<sequence length="296" mass="34988">MPTPLQRQHYIVSLLKNRNVSKEELMGKIVDYFDLDSYSESTFERDKSVINANPLFPSVVFNRRENAYSLCRDELYLLSQAELYYLILENDFLLSSINKNGLLSDAIIFETRKFTGTECLSVLRKAIENQQEVSFDYFYYDSQETKTKTVQPYRLKLKDFRWYLLAQDDSGVAFKSYGLERISNLEVLNQTFEAQDIDFDQPYHDAFGMFTDGDAKKIVLEFDRRDGNYLISNPIHQSQKVTTLPDKVRIELYIKPTLDLIMELMKRTWSVKIIEPKLLRDQFVEYWKEAIKRNKD</sequence>